<organism evidence="2 3">
    <name type="scientific">Caldimonas aquatica</name>
    <dbReference type="NCBI Taxonomy" id="376175"/>
    <lineage>
        <taxon>Bacteria</taxon>
        <taxon>Pseudomonadati</taxon>
        <taxon>Pseudomonadota</taxon>
        <taxon>Betaproteobacteria</taxon>
        <taxon>Burkholderiales</taxon>
        <taxon>Sphaerotilaceae</taxon>
        <taxon>Caldimonas</taxon>
    </lineage>
</organism>
<feature type="transmembrane region" description="Helical" evidence="1">
    <location>
        <begin position="114"/>
        <end position="132"/>
    </location>
</feature>
<protein>
    <submittedName>
        <fullName evidence="2">Uncharacterized protein</fullName>
    </submittedName>
</protein>
<reference evidence="2" key="1">
    <citation type="submission" date="2022-10" db="EMBL/GenBank/DDBJ databases">
        <title>Complete genome sequence of Schlegelella aquatica LMG 23380.</title>
        <authorList>
            <person name="Musilova J."/>
            <person name="Kourilova X."/>
            <person name="Bezdicek M."/>
            <person name="Hermankova K."/>
            <person name="Obruca S."/>
            <person name="Sedlar K."/>
        </authorList>
    </citation>
    <scope>NUCLEOTIDE SEQUENCE</scope>
    <source>
        <strain evidence="2">LMG 23380</strain>
    </source>
</reference>
<evidence type="ECO:0000313" key="3">
    <source>
        <dbReference type="Proteomes" id="UP001163266"/>
    </source>
</evidence>
<gene>
    <name evidence="2" type="ORF">OMP39_04395</name>
</gene>
<proteinExistence type="predicted"/>
<name>A0ABY6MUY6_9BURK</name>
<evidence type="ECO:0000313" key="2">
    <source>
        <dbReference type="EMBL" id="UZD55827.1"/>
    </source>
</evidence>
<sequence length="136" mass="15377">MFKKTCSSCHYFIRLHYPERAAPFSLEVPREARRRAAAGDLSWQRESESLACHRGIWDEGVGCSESSKIEQVSKLNRRGRCYYLPYQPGMLLPAAEKLQAERASQSRELQRWRIAVYSLVIAIAGLAAKLFIGGGD</sequence>
<dbReference type="EMBL" id="CP110257">
    <property type="protein sequence ID" value="UZD55827.1"/>
    <property type="molecule type" value="Genomic_DNA"/>
</dbReference>
<keyword evidence="3" id="KW-1185">Reference proteome</keyword>
<keyword evidence="1" id="KW-0812">Transmembrane</keyword>
<evidence type="ECO:0000256" key="1">
    <source>
        <dbReference type="SAM" id="Phobius"/>
    </source>
</evidence>
<keyword evidence="1" id="KW-1133">Transmembrane helix</keyword>
<keyword evidence="1" id="KW-0472">Membrane</keyword>
<accession>A0ABY6MUY6</accession>
<dbReference type="RefSeq" id="WP_264893580.1">
    <property type="nucleotide sequence ID" value="NZ_CP110257.1"/>
</dbReference>
<dbReference type="Proteomes" id="UP001163266">
    <property type="component" value="Chromosome"/>
</dbReference>